<proteinExistence type="predicted"/>
<evidence type="ECO:0000313" key="2">
    <source>
        <dbReference type="Proteomes" id="UP000247755"/>
    </source>
</evidence>
<accession>A0A318IHG0</accession>
<sequence length="215" mass="24331">MFWILVDFMILVPIFSFASDQSFSGVWSIGEDVAGQGKPYSTFVIEIDKDKAGNISGSYCFITRYGNRIDCSPDGEKNLSGRVEDGKNKARLNFYSFFGATDGVAEITVSGDRLLWNVVEQPQGGDYYGPLRVELHRDDLLRYHSVERKVVAKRAFLYDSPSKSKVSRAYVIKGDSVRVVEVSADLKFWKIEFLTKNGNRLDKWIDCSEIDFCAK</sequence>
<name>A0A318IHG0_BURPY</name>
<protein>
    <submittedName>
        <fullName evidence="1">Uncharacterized protein</fullName>
    </submittedName>
</protein>
<dbReference type="AlphaFoldDB" id="A0A318IHG0"/>
<comment type="caution">
    <text evidence="1">The sequence shown here is derived from an EMBL/GenBank/DDBJ whole genome shotgun (WGS) entry which is preliminary data.</text>
</comment>
<evidence type="ECO:0000313" key="1">
    <source>
        <dbReference type="EMBL" id="PXX30376.1"/>
    </source>
</evidence>
<gene>
    <name evidence="1" type="ORF">NA66_1015153</name>
</gene>
<dbReference type="Proteomes" id="UP000247755">
    <property type="component" value="Unassembled WGS sequence"/>
</dbReference>
<organism evidence="1 2">
    <name type="scientific">Burkholderia pyrrocinia</name>
    <name type="common">Pseudomonas pyrrocinia</name>
    <dbReference type="NCBI Taxonomy" id="60550"/>
    <lineage>
        <taxon>Bacteria</taxon>
        <taxon>Pseudomonadati</taxon>
        <taxon>Pseudomonadota</taxon>
        <taxon>Betaproteobacteria</taxon>
        <taxon>Burkholderiales</taxon>
        <taxon>Burkholderiaceae</taxon>
        <taxon>Burkholderia</taxon>
        <taxon>Burkholderia cepacia complex</taxon>
    </lineage>
</organism>
<dbReference type="EMBL" id="QJJY01000015">
    <property type="protein sequence ID" value="PXX30376.1"/>
    <property type="molecule type" value="Genomic_DNA"/>
</dbReference>
<reference evidence="1 2" key="1">
    <citation type="submission" date="2018-05" db="EMBL/GenBank/DDBJ databases">
        <title>Comparative genomics of bacterial root endophytes of switchgrass collected from native prairies over two seasons.</title>
        <authorList>
            <person name="Tang Y."/>
        </authorList>
    </citation>
    <scope>NUCLEOTIDE SEQUENCE [LARGE SCALE GENOMIC DNA]</scope>
    <source>
        <strain evidence="1 2">NFIX32</strain>
    </source>
</reference>